<dbReference type="STRING" id="511.UZ73_05515"/>
<evidence type="ECO:0000313" key="4">
    <source>
        <dbReference type="EMBL" id="PWE14388.1"/>
    </source>
</evidence>
<accession>A0A2U2BK37</accession>
<evidence type="ECO:0000313" key="5">
    <source>
        <dbReference type="Proteomes" id="UP000245216"/>
    </source>
</evidence>
<protein>
    <submittedName>
        <fullName evidence="4">3-oxoacyl-ACP reductase</fullName>
    </submittedName>
</protein>
<gene>
    <name evidence="4" type="ORF">DF183_06555</name>
</gene>
<dbReference type="PRINTS" id="PR00081">
    <property type="entry name" value="GDHRDH"/>
</dbReference>
<reference evidence="4 5" key="1">
    <citation type="submission" date="2018-05" db="EMBL/GenBank/DDBJ databases">
        <title>Genome Sequence of an Efficient Indole-Degrading Bacterium, Alcaligenes sp.YBY.</title>
        <authorList>
            <person name="Yang B."/>
        </authorList>
    </citation>
    <scope>NUCLEOTIDE SEQUENCE [LARGE SCALE GENOMIC DNA]</scope>
    <source>
        <strain evidence="4 5">YBY</strain>
    </source>
</reference>
<dbReference type="GO" id="GO:0016491">
    <property type="term" value="F:oxidoreductase activity"/>
    <property type="evidence" value="ECO:0007669"/>
    <property type="project" value="UniProtKB-KW"/>
</dbReference>
<dbReference type="PROSITE" id="PS00061">
    <property type="entry name" value="ADH_SHORT"/>
    <property type="match status" value="1"/>
</dbReference>
<dbReference type="InterPro" id="IPR051122">
    <property type="entry name" value="SDR_DHRS6-like"/>
</dbReference>
<dbReference type="Gene3D" id="3.40.50.720">
    <property type="entry name" value="NAD(P)-binding Rossmann-like Domain"/>
    <property type="match status" value="1"/>
</dbReference>
<dbReference type="CDD" id="cd05233">
    <property type="entry name" value="SDR_c"/>
    <property type="match status" value="1"/>
</dbReference>
<dbReference type="PANTHER" id="PTHR43477">
    <property type="entry name" value="DIHYDROANTICAPSIN 7-DEHYDROGENASE"/>
    <property type="match status" value="1"/>
</dbReference>
<proteinExistence type="inferred from homology"/>
<dbReference type="PANTHER" id="PTHR43477:SF1">
    <property type="entry name" value="DIHYDROANTICAPSIN 7-DEHYDROGENASE"/>
    <property type="match status" value="1"/>
</dbReference>
<dbReference type="PRINTS" id="PR00080">
    <property type="entry name" value="SDRFAMILY"/>
</dbReference>
<dbReference type="Pfam" id="PF13561">
    <property type="entry name" value="adh_short_C2"/>
    <property type="match status" value="1"/>
</dbReference>
<dbReference type="FunFam" id="3.40.50.720:FF:000173">
    <property type="entry name" value="3-oxoacyl-[acyl-carrier protein] reductase"/>
    <property type="match status" value="1"/>
</dbReference>
<dbReference type="InterPro" id="IPR057326">
    <property type="entry name" value="KR_dom"/>
</dbReference>
<dbReference type="InterPro" id="IPR036291">
    <property type="entry name" value="NAD(P)-bd_dom_sf"/>
</dbReference>
<dbReference type="SUPFAM" id="SSF51735">
    <property type="entry name" value="NAD(P)-binding Rossmann-fold domains"/>
    <property type="match status" value="1"/>
</dbReference>
<dbReference type="InterPro" id="IPR020904">
    <property type="entry name" value="Sc_DH/Rdtase_CS"/>
</dbReference>
<dbReference type="InterPro" id="IPR002347">
    <property type="entry name" value="SDR_fam"/>
</dbReference>
<keyword evidence="2" id="KW-0560">Oxidoreductase</keyword>
<sequence>MQHSWMVVTGAASGIGLATVELLLEQGAYVLALDNNAEKLAALTEQFKHYGDHLAAELLDITDEAGIGPLLKTYHLQRPIGGLVNSAGFGRDVTFLNTDSALLRATFEVNVLAAFSISREAALLMREHKQGSIVHISSVSGLVGNRGRAAYGITKAGLINLTQVMANELAQEGIRVNCVCPGPIMTPLAMQVHTEQGQETWKSAVPMHRYGTPREVAQAICFLLDSEKTAYMTGQIISVDGGFVNTGLLA</sequence>
<comment type="similarity">
    <text evidence="1">Belongs to the short-chain dehydrogenases/reductases (SDR) family.</text>
</comment>
<dbReference type="RefSeq" id="WP_109088702.1">
    <property type="nucleotide sequence ID" value="NZ_QEXO01000002.1"/>
</dbReference>
<dbReference type="EMBL" id="QEXO01000002">
    <property type="protein sequence ID" value="PWE14388.1"/>
    <property type="molecule type" value="Genomic_DNA"/>
</dbReference>
<evidence type="ECO:0000256" key="1">
    <source>
        <dbReference type="ARBA" id="ARBA00006484"/>
    </source>
</evidence>
<reference evidence="4 5" key="2">
    <citation type="submission" date="2018-05" db="EMBL/GenBank/DDBJ databases">
        <authorList>
            <person name="Lanie J.A."/>
            <person name="Ng W.-L."/>
            <person name="Kazmierczak K.M."/>
            <person name="Andrzejewski T.M."/>
            <person name="Davidsen T.M."/>
            <person name="Wayne K.J."/>
            <person name="Tettelin H."/>
            <person name="Glass J.I."/>
            <person name="Rusch D."/>
            <person name="Podicherti R."/>
            <person name="Tsui H.-C.T."/>
            <person name="Winkler M.E."/>
        </authorList>
    </citation>
    <scope>NUCLEOTIDE SEQUENCE [LARGE SCALE GENOMIC DNA]</scope>
    <source>
        <strain evidence="4 5">YBY</strain>
    </source>
</reference>
<organism evidence="4 5">
    <name type="scientific">Alcaligenes faecalis</name>
    <dbReference type="NCBI Taxonomy" id="511"/>
    <lineage>
        <taxon>Bacteria</taxon>
        <taxon>Pseudomonadati</taxon>
        <taxon>Pseudomonadota</taxon>
        <taxon>Betaproteobacteria</taxon>
        <taxon>Burkholderiales</taxon>
        <taxon>Alcaligenaceae</taxon>
        <taxon>Alcaligenes</taxon>
    </lineage>
</organism>
<evidence type="ECO:0000259" key="3">
    <source>
        <dbReference type="SMART" id="SM00822"/>
    </source>
</evidence>
<feature type="domain" description="Ketoreductase" evidence="3">
    <location>
        <begin position="4"/>
        <end position="187"/>
    </location>
</feature>
<name>A0A2U2BK37_ALCFA</name>
<dbReference type="SMART" id="SM00822">
    <property type="entry name" value="PKS_KR"/>
    <property type="match status" value="1"/>
</dbReference>
<dbReference type="Proteomes" id="UP000245216">
    <property type="component" value="Unassembled WGS sequence"/>
</dbReference>
<evidence type="ECO:0000256" key="2">
    <source>
        <dbReference type="ARBA" id="ARBA00023002"/>
    </source>
</evidence>
<comment type="caution">
    <text evidence="4">The sequence shown here is derived from an EMBL/GenBank/DDBJ whole genome shotgun (WGS) entry which is preliminary data.</text>
</comment>
<dbReference type="AlphaFoldDB" id="A0A2U2BK37"/>